<dbReference type="EMBL" id="QZFR01000174">
    <property type="protein sequence ID" value="RXV60127.1"/>
    <property type="molecule type" value="Genomic_DNA"/>
</dbReference>
<dbReference type="RefSeq" id="WP_004048382.1">
    <property type="nucleotide sequence ID" value="NZ_CABIVU010000115.1"/>
</dbReference>
<proteinExistence type="predicted"/>
<evidence type="ECO:0000313" key="2">
    <source>
        <dbReference type="Proteomes" id="UP000289316"/>
    </source>
</evidence>
<gene>
    <name evidence="1" type="ORF">D6C19_11725</name>
</gene>
<dbReference type="AlphaFoldDB" id="A0A4Q1ZUQ6"/>
<evidence type="ECO:0000313" key="1">
    <source>
        <dbReference type="EMBL" id="RXV60127.1"/>
    </source>
</evidence>
<protein>
    <submittedName>
        <fullName evidence="1">Uncharacterized protein</fullName>
    </submittedName>
</protein>
<comment type="caution">
    <text evidence="1">The sequence shown here is derived from an EMBL/GenBank/DDBJ whole genome shotgun (WGS) entry which is preliminary data.</text>
</comment>
<name>A0A4Q1ZUQ6_9LACO</name>
<sequence length="81" mass="9352">MTLTKNERLKYITFYGKNGQRLKQIDLFSPAHTVDGKKVATPHTHLGYLHLEGGTRERMTVAESKLIEKVLNMWENHMGKL</sequence>
<reference evidence="1 2" key="1">
    <citation type="submission" date="2018-09" db="EMBL/GenBank/DDBJ databases">
        <title>Murine metabolic-syndrome-specific gut microbial biobank.</title>
        <authorList>
            <person name="Liu C."/>
        </authorList>
    </citation>
    <scope>NUCLEOTIDE SEQUENCE [LARGE SCALE GENOMIC DNA]</scope>
    <source>
        <strain evidence="1 2">C-30</strain>
    </source>
</reference>
<organism evidence="1 2">
    <name type="scientific">Ligilactobacillus murinus</name>
    <dbReference type="NCBI Taxonomy" id="1622"/>
    <lineage>
        <taxon>Bacteria</taxon>
        <taxon>Bacillati</taxon>
        <taxon>Bacillota</taxon>
        <taxon>Bacilli</taxon>
        <taxon>Lactobacillales</taxon>
        <taxon>Lactobacillaceae</taxon>
        <taxon>Ligilactobacillus</taxon>
    </lineage>
</organism>
<dbReference type="OrthoDB" id="3232310at2"/>
<dbReference type="Proteomes" id="UP000289316">
    <property type="component" value="Unassembled WGS sequence"/>
</dbReference>
<accession>A0A4Q1ZUQ6</accession>